<keyword evidence="1" id="KW-0812">Transmembrane</keyword>
<dbReference type="EMBL" id="HBKO01011875">
    <property type="protein sequence ID" value="CAE2205446.1"/>
    <property type="molecule type" value="Transcribed_RNA"/>
</dbReference>
<name>A0A6T7XYE0_9EUKA</name>
<feature type="transmembrane region" description="Helical" evidence="1">
    <location>
        <begin position="317"/>
        <end position="334"/>
    </location>
</feature>
<proteinExistence type="predicted"/>
<accession>A0A6T7XYE0</accession>
<evidence type="ECO:0000256" key="1">
    <source>
        <dbReference type="SAM" id="Phobius"/>
    </source>
</evidence>
<keyword evidence="1" id="KW-0472">Membrane</keyword>
<dbReference type="AlphaFoldDB" id="A0A6T7XYE0"/>
<dbReference type="EMBL" id="HBKO01011874">
    <property type="protein sequence ID" value="CAE2205444.1"/>
    <property type="molecule type" value="Transcribed_RNA"/>
</dbReference>
<dbReference type="PROSITE" id="PS50096">
    <property type="entry name" value="IQ"/>
    <property type="match status" value="1"/>
</dbReference>
<organism evidence="2">
    <name type="scientific">Prymnesium polylepis</name>
    <dbReference type="NCBI Taxonomy" id="72548"/>
    <lineage>
        <taxon>Eukaryota</taxon>
        <taxon>Haptista</taxon>
        <taxon>Haptophyta</taxon>
        <taxon>Prymnesiophyceae</taxon>
        <taxon>Prymnesiales</taxon>
        <taxon>Prymnesiaceae</taxon>
        <taxon>Prymnesium</taxon>
    </lineage>
</organism>
<evidence type="ECO:0000313" key="3">
    <source>
        <dbReference type="EMBL" id="CAE2205446.1"/>
    </source>
</evidence>
<keyword evidence="1" id="KW-1133">Transmembrane helix</keyword>
<sequence length="361" mass="39328">MAAMQTMRRAGSAGAFFLGAGAVGESLGMTGSEVTDMSAGHGIHNPHDLQQLEDMRRNAEQKSYLEQSCELIQQETGLQLECIGRSEIGQDWVDVARPEMSINAFRLDPDDLSDLLHVAADLCKDKRVEDAVNDRVHHYTWSRDALTNSQVGSESEFESVSQYVSEELAAKDAKIERLEKENRALRDPVRREHMPHVDPQIDCQAFMPHCFLYAGRDAPSSGAADAASRANGRPAVARVQALARGRLVRRGFYDLPRQGFHGLQAWASARVAVVRIEPSIGPDGAARANVTIGVVHPDNRRRAAEARRKKHAREKQIIVAAAIVVGVLAMIIRVNPVAARTAAVGAASTLVALLNRPRAAA</sequence>
<evidence type="ECO:0000313" key="2">
    <source>
        <dbReference type="EMBL" id="CAE2205444.1"/>
    </source>
</evidence>
<reference evidence="2" key="1">
    <citation type="submission" date="2021-01" db="EMBL/GenBank/DDBJ databases">
        <authorList>
            <person name="Corre E."/>
            <person name="Pelletier E."/>
            <person name="Niang G."/>
            <person name="Scheremetjew M."/>
            <person name="Finn R."/>
            <person name="Kale V."/>
            <person name="Holt S."/>
            <person name="Cochrane G."/>
            <person name="Meng A."/>
            <person name="Brown T."/>
            <person name="Cohen L."/>
        </authorList>
    </citation>
    <scope>NUCLEOTIDE SEQUENCE</scope>
    <source>
        <strain evidence="2">UIO037</strain>
    </source>
</reference>
<gene>
    <name evidence="2" type="ORF">CPOL0286_LOCUS5296</name>
    <name evidence="3" type="ORF">CPOL0286_LOCUS5297</name>
</gene>
<protein>
    <submittedName>
        <fullName evidence="2">Uncharacterized protein</fullName>
    </submittedName>
</protein>